<dbReference type="Proteomes" id="UP000014680">
    <property type="component" value="Unassembled WGS sequence"/>
</dbReference>
<evidence type="ECO:0000256" key="3">
    <source>
        <dbReference type="ARBA" id="ARBA00022490"/>
    </source>
</evidence>
<sequence>MSVQDIVKGEKDPSLVAYLKSLGIDQDYVPPKDDPRRVVISEFAVLFKDRDPVVLKLKTEEDMKKAKTTPINIKEGEEFKMRVTFRVQHQPVLGFRILNTVSKLGKQVAADEEMLGSYPPKNDFQALELPKNDWNEAPSGLLARGEYKSNVKFFDDDKVTHLQFDYLIKIVKEI</sequence>
<dbReference type="InterPro" id="IPR014756">
    <property type="entry name" value="Ig_E-set"/>
</dbReference>
<organism evidence="4 5">
    <name type="scientific">Entamoeba invadens IP1</name>
    <dbReference type="NCBI Taxonomy" id="370355"/>
    <lineage>
        <taxon>Eukaryota</taxon>
        <taxon>Amoebozoa</taxon>
        <taxon>Evosea</taxon>
        <taxon>Archamoebae</taxon>
        <taxon>Mastigamoebida</taxon>
        <taxon>Entamoebidae</taxon>
        <taxon>Entamoeba</taxon>
    </lineage>
</organism>
<dbReference type="AlphaFoldDB" id="A0A0A1TU87"/>
<dbReference type="GO" id="GO:0016020">
    <property type="term" value="C:membrane"/>
    <property type="evidence" value="ECO:0007669"/>
    <property type="project" value="TreeGrafter"/>
</dbReference>
<dbReference type="OMA" id="YKPTAAK"/>
<dbReference type="PANTHER" id="PTHR10980">
    <property type="entry name" value="RHO GDP-DISSOCIATION INHIBITOR"/>
    <property type="match status" value="1"/>
</dbReference>
<dbReference type="GO" id="GO:0005829">
    <property type="term" value="C:cytosol"/>
    <property type="evidence" value="ECO:0007669"/>
    <property type="project" value="TreeGrafter"/>
</dbReference>
<dbReference type="Gene3D" id="2.70.50.30">
    <property type="entry name" value="Coagulation Factor XIII, subunit A, domain 1"/>
    <property type="match status" value="1"/>
</dbReference>
<keyword evidence="3" id="KW-0963">Cytoplasm</keyword>
<dbReference type="KEGG" id="eiv:EIN_378220"/>
<dbReference type="GeneID" id="14882455"/>
<dbReference type="SUPFAM" id="SSF81296">
    <property type="entry name" value="E set domains"/>
    <property type="match status" value="1"/>
</dbReference>
<gene>
    <name evidence="4" type="ORF">EIN_378220</name>
</gene>
<evidence type="ECO:0000313" key="4">
    <source>
        <dbReference type="EMBL" id="ELP83527.1"/>
    </source>
</evidence>
<evidence type="ECO:0000256" key="1">
    <source>
        <dbReference type="ARBA" id="ARBA00004496"/>
    </source>
</evidence>
<dbReference type="OrthoDB" id="1683373at2759"/>
<protein>
    <submittedName>
        <fullName evidence="4">Rho GDP-dissociation inhibitor, putative</fullName>
    </submittedName>
</protein>
<dbReference type="PANTHER" id="PTHR10980:SF3">
    <property type="entry name" value="LD16419P"/>
    <property type="match status" value="1"/>
</dbReference>
<proteinExistence type="inferred from homology"/>
<dbReference type="VEuPathDB" id="AmoebaDB:EIN_378220"/>
<reference evidence="4 5" key="1">
    <citation type="submission" date="2012-10" db="EMBL/GenBank/DDBJ databases">
        <authorList>
            <person name="Zafar N."/>
            <person name="Inman J."/>
            <person name="Hall N."/>
            <person name="Lorenzi H."/>
            <person name="Caler E."/>
        </authorList>
    </citation>
    <scope>NUCLEOTIDE SEQUENCE [LARGE SCALE GENOMIC DNA]</scope>
    <source>
        <strain evidence="4 5">IP1</strain>
    </source>
</reference>
<dbReference type="Pfam" id="PF02115">
    <property type="entry name" value="Rho_GDI"/>
    <property type="match status" value="1"/>
</dbReference>
<accession>A0A0A1TU87</accession>
<keyword evidence="5" id="KW-1185">Reference proteome</keyword>
<dbReference type="InterPro" id="IPR024792">
    <property type="entry name" value="RhoGDI_dom_sf"/>
</dbReference>
<dbReference type="GO" id="GO:0007266">
    <property type="term" value="P:Rho protein signal transduction"/>
    <property type="evidence" value="ECO:0007669"/>
    <property type="project" value="InterPro"/>
</dbReference>
<dbReference type="GO" id="GO:0005094">
    <property type="term" value="F:Rho GDP-dissociation inhibitor activity"/>
    <property type="evidence" value="ECO:0007669"/>
    <property type="project" value="InterPro"/>
</dbReference>
<comment type="subcellular location">
    <subcellularLocation>
        <location evidence="1">Cytoplasm</location>
    </subcellularLocation>
</comment>
<dbReference type="InterPro" id="IPR000406">
    <property type="entry name" value="Rho_GDI"/>
</dbReference>
<dbReference type="RefSeq" id="XP_004182873.1">
    <property type="nucleotide sequence ID" value="XM_004182825.1"/>
</dbReference>
<evidence type="ECO:0000256" key="2">
    <source>
        <dbReference type="ARBA" id="ARBA00009758"/>
    </source>
</evidence>
<dbReference type="EMBL" id="KB207268">
    <property type="protein sequence ID" value="ELP83527.1"/>
    <property type="molecule type" value="Genomic_DNA"/>
</dbReference>
<comment type="similarity">
    <text evidence="2">Belongs to the Rho GDI family.</text>
</comment>
<name>A0A0A1TU87_ENTIV</name>
<evidence type="ECO:0000313" key="5">
    <source>
        <dbReference type="Proteomes" id="UP000014680"/>
    </source>
</evidence>